<dbReference type="GO" id="GO:0016020">
    <property type="term" value="C:membrane"/>
    <property type="evidence" value="ECO:0007669"/>
    <property type="project" value="TreeGrafter"/>
</dbReference>
<feature type="domain" description="Acyltransferase 3" evidence="2">
    <location>
        <begin position="12"/>
        <end position="318"/>
    </location>
</feature>
<dbReference type="InterPro" id="IPR050879">
    <property type="entry name" value="Acyltransferase_3"/>
</dbReference>
<dbReference type="EMBL" id="MTEJ01000097">
    <property type="protein sequence ID" value="OQX11055.1"/>
    <property type="molecule type" value="Genomic_DNA"/>
</dbReference>
<dbReference type="InterPro" id="IPR002656">
    <property type="entry name" value="Acyl_transf_3_dom"/>
</dbReference>
<name>A0A1Y1QPY5_9GAMM</name>
<organism evidence="3 4">
    <name type="scientific">Thiothrix lacustris</name>
    <dbReference type="NCBI Taxonomy" id="525917"/>
    <lineage>
        <taxon>Bacteria</taxon>
        <taxon>Pseudomonadati</taxon>
        <taxon>Pseudomonadota</taxon>
        <taxon>Gammaproteobacteria</taxon>
        <taxon>Thiotrichales</taxon>
        <taxon>Thiotrichaceae</taxon>
        <taxon>Thiothrix</taxon>
    </lineage>
</organism>
<feature type="transmembrane region" description="Helical" evidence="1">
    <location>
        <begin position="36"/>
        <end position="56"/>
    </location>
</feature>
<feature type="transmembrane region" description="Helical" evidence="1">
    <location>
        <begin position="306"/>
        <end position="327"/>
    </location>
</feature>
<dbReference type="Pfam" id="PF01757">
    <property type="entry name" value="Acyl_transf_3"/>
    <property type="match status" value="1"/>
</dbReference>
<evidence type="ECO:0000313" key="4">
    <source>
        <dbReference type="Proteomes" id="UP000192491"/>
    </source>
</evidence>
<sequence>MKQVSVGGQRFLALDALRGLAALWVVYFHVYGGLGYLAVDFFLVLSGFILAHRYLYRDKPTSAAVFISHRLARLYPLHLYTLLVFVLVHGLMYWTMPSFPDGAWFTFVQHLTLTHNIGLSPHGLTWNYTSWSVSVEFWVNILFIFLITRKTSSGLLFLLSTFGLVSLLKLHGNLNAQAETYLSIINAGMLRGMASFLLGILAYRVYWFYRDDWRVARYAIWLEGACVLAVAGIIGSRTGDLAGMDVFVPYVALLLVAIFAFEQGWLSRGLRKLAYLGDISYSVYLNHLVVLMIFRHFAPQYGWDKPTILGLTLVTVLVYSHFTYRYLEIPLGKKMRRGLEVLIAKPAPPPA</sequence>
<evidence type="ECO:0000256" key="1">
    <source>
        <dbReference type="SAM" id="Phobius"/>
    </source>
</evidence>
<comment type="caution">
    <text evidence="3">The sequence shown here is derived from an EMBL/GenBank/DDBJ whole genome shotgun (WGS) entry which is preliminary data.</text>
</comment>
<proteinExistence type="predicted"/>
<feature type="transmembrane region" description="Helical" evidence="1">
    <location>
        <begin position="184"/>
        <end position="206"/>
    </location>
</feature>
<feature type="transmembrane region" description="Helical" evidence="1">
    <location>
        <begin position="154"/>
        <end position="172"/>
    </location>
</feature>
<dbReference type="GO" id="GO:0000271">
    <property type="term" value="P:polysaccharide biosynthetic process"/>
    <property type="evidence" value="ECO:0007669"/>
    <property type="project" value="TreeGrafter"/>
</dbReference>
<evidence type="ECO:0000313" key="3">
    <source>
        <dbReference type="EMBL" id="OQX11055.1"/>
    </source>
</evidence>
<keyword evidence="1" id="KW-1133">Transmembrane helix</keyword>
<feature type="transmembrane region" description="Helical" evidence="1">
    <location>
        <begin position="218"/>
        <end position="235"/>
    </location>
</feature>
<dbReference type="PANTHER" id="PTHR23028">
    <property type="entry name" value="ACETYLTRANSFERASE"/>
    <property type="match status" value="1"/>
</dbReference>
<feature type="transmembrane region" description="Helical" evidence="1">
    <location>
        <begin position="128"/>
        <end position="147"/>
    </location>
</feature>
<evidence type="ECO:0000259" key="2">
    <source>
        <dbReference type="Pfam" id="PF01757"/>
    </source>
</evidence>
<dbReference type="PANTHER" id="PTHR23028:SF131">
    <property type="entry name" value="BLR2367 PROTEIN"/>
    <property type="match status" value="1"/>
</dbReference>
<feature type="transmembrane region" description="Helical" evidence="1">
    <location>
        <begin position="241"/>
        <end position="261"/>
    </location>
</feature>
<dbReference type="Proteomes" id="UP000192491">
    <property type="component" value="Unassembled WGS sequence"/>
</dbReference>
<keyword evidence="1" id="KW-0472">Membrane</keyword>
<dbReference type="AlphaFoldDB" id="A0A1Y1QPY5"/>
<protein>
    <recommendedName>
        <fullName evidence="2">Acyltransferase 3 domain-containing protein</fullName>
    </recommendedName>
</protein>
<gene>
    <name evidence="3" type="ORF">BWK73_18565</name>
</gene>
<reference evidence="3 4" key="1">
    <citation type="submission" date="2017-01" db="EMBL/GenBank/DDBJ databases">
        <title>Novel large sulfur bacteria in the metagenomes of groundwater-fed chemosynthetic microbial mats in the Lake Huron basin.</title>
        <authorList>
            <person name="Sharrar A.M."/>
            <person name="Flood B.E."/>
            <person name="Bailey J.V."/>
            <person name="Jones D.S."/>
            <person name="Biddanda B."/>
            <person name="Ruberg S.A."/>
            <person name="Marcus D.N."/>
            <person name="Dick G.J."/>
        </authorList>
    </citation>
    <scope>NUCLEOTIDE SEQUENCE [LARGE SCALE GENOMIC DNA]</scope>
    <source>
        <strain evidence="3">A8</strain>
    </source>
</reference>
<feature type="transmembrane region" description="Helical" evidence="1">
    <location>
        <begin position="77"/>
        <end position="96"/>
    </location>
</feature>
<keyword evidence="1" id="KW-0812">Transmembrane</keyword>
<dbReference type="GO" id="GO:0016747">
    <property type="term" value="F:acyltransferase activity, transferring groups other than amino-acyl groups"/>
    <property type="evidence" value="ECO:0007669"/>
    <property type="project" value="InterPro"/>
</dbReference>
<feature type="transmembrane region" description="Helical" evidence="1">
    <location>
        <begin position="273"/>
        <end position="294"/>
    </location>
</feature>
<accession>A0A1Y1QPY5</accession>